<dbReference type="EMBL" id="CP041636">
    <property type="protein sequence ID" value="QDO97806.1"/>
    <property type="molecule type" value="Genomic_DNA"/>
</dbReference>
<sequence length="210" mass="22500">MPRADSDTAFAPLPGFRLLPGFLDAAQQRELMAQVQAVLEDAPPYHATMPKSGQKMSVAMSNAGALGWYTDKDGGYRYVAQHPKTGRPWPAIPGIARDVWRAVTSDAPAPEACLINLYRGAAKMGLHQDRDEADFAAPVVSISLGDEAMFRLGGTSRKESTRSFKLSSGDVLVLGGAARLAFHGIDRVLPGTSRLVPGGGRINLTLRRVT</sequence>
<dbReference type="Proteomes" id="UP000317496">
    <property type="component" value="Chromosome"/>
</dbReference>
<feature type="binding site" evidence="6">
    <location>
        <position position="129"/>
    </location>
    <ligand>
        <name>Fe cation</name>
        <dbReference type="ChEBI" id="CHEBI:24875"/>
        <note>catalytic</note>
    </ligand>
</feature>
<keyword evidence="3" id="KW-0560">Oxidoreductase</keyword>
<feature type="binding site" evidence="5">
    <location>
        <begin position="76"/>
        <end position="78"/>
    </location>
    <ligand>
        <name>substrate</name>
    </ligand>
</feature>
<evidence type="ECO:0000256" key="3">
    <source>
        <dbReference type="ARBA" id="ARBA00023002"/>
    </source>
</evidence>
<keyword evidence="9" id="KW-1185">Reference proteome</keyword>
<comment type="cofactor">
    <cofactor evidence="6">
        <name>Fe(2+)</name>
        <dbReference type="ChEBI" id="CHEBI:29033"/>
    </cofactor>
    <text evidence="6">Binds 1 Fe(2+) ion per subunit.</text>
</comment>
<dbReference type="InterPro" id="IPR004574">
    <property type="entry name" value="Alkb"/>
</dbReference>
<feature type="binding site" evidence="6">
    <location>
        <position position="183"/>
    </location>
    <ligand>
        <name>Fe cation</name>
        <dbReference type="ChEBI" id="CHEBI:24875"/>
        <note>catalytic</note>
    </ligand>
</feature>
<reference evidence="8 9" key="1">
    <citation type="submission" date="2019-07" db="EMBL/GenBank/DDBJ databases">
        <title>Genome sequencing for Ferrovibrio sp. K5.</title>
        <authorList>
            <person name="Park S.-J."/>
        </authorList>
    </citation>
    <scope>NUCLEOTIDE SEQUENCE [LARGE SCALE GENOMIC DNA]</scope>
    <source>
        <strain evidence="8 9">K5</strain>
    </source>
</reference>
<feature type="binding site" evidence="5">
    <location>
        <begin position="116"/>
        <end position="118"/>
    </location>
    <ligand>
        <name>2-oxoglutarate</name>
        <dbReference type="ChEBI" id="CHEBI:16810"/>
    </ligand>
</feature>
<protein>
    <submittedName>
        <fullName evidence="8">Alpha-ketoglutarate-dependent dioxygenase AlkB</fullName>
    </submittedName>
</protein>
<dbReference type="AlphaFoldDB" id="A0A516H201"/>
<evidence type="ECO:0000256" key="5">
    <source>
        <dbReference type="PIRSR" id="PIRSR604574-1"/>
    </source>
</evidence>
<gene>
    <name evidence="8" type="ORF">FNB15_11245</name>
</gene>
<dbReference type="PANTHER" id="PTHR16557">
    <property type="entry name" value="ALKYLATED DNA REPAIR PROTEIN ALKB-RELATED"/>
    <property type="match status" value="1"/>
</dbReference>
<dbReference type="InterPro" id="IPR027450">
    <property type="entry name" value="AlkB-like"/>
</dbReference>
<dbReference type="InterPro" id="IPR005123">
    <property type="entry name" value="Oxoglu/Fe-dep_dioxygenase_dom"/>
</dbReference>
<evidence type="ECO:0000259" key="7">
    <source>
        <dbReference type="PROSITE" id="PS51471"/>
    </source>
</evidence>
<feature type="binding site" evidence="5">
    <location>
        <position position="68"/>
    </location>
    <ligand>
        <name>substrate</name>
    </ligand>
</feature>
<proteinExistence type="predicted"/>
<dbReference type="PANTHER" id="PTHR16557:SF2">
    <property type="entry name" value="NUCLEIC ACID DIOXYGENASE ALKBH1"/>
    <property type="match status" value="1"/>
</dbReference>
<evidence type="ECO:0000256" key="1">
    <source>
        <dbReference type="ARBA" id="ARBA00022723"/>
    </source>
</evidence>
<dbReference type="Gene3D" id="2.60.120.590">
    <property type="entry name" value="Alpha-ketoglutarate-dependent dioxygenase AlkB-like"/>
    <property type="match status" value="1"/>
</dbReference>
<dbReference type="RefSeq" id="WP_144068787.1">
    <property type="nucleotide sequence ID" value="NZ_CP041636.1"/>
</dbReference>
<keyword evidence="2 8" id="KW-0223">Dioxygenase</keyword>
<dbReference type="Pfam" id="PF13532">
    <property type="entry name" value="2OG-FeII_Oxy_2"/>
    <property type="match status" value="1"/>
</dbReference>
<dbReference type="GO" id="GO:0035516">
    <property type="term" value="F:broad specificity oxidative DNA demethylase activity"/>
    <property type="evidence" value="ECO:0007669"/>
    <property type="project" value="TreeGrafter"/>
</dbReference>
<feature type="binding site" evidence="5">
    <location>
        <begin position="201"/>
        <end position="207"/>
    </location>
    <ligand>
        <name>2-oxoglutarate</name>
        <dbReference type="ChEBI" id="CHEBI:16810"/>
    </ligand>
</feature>
<dbReference type="KEGG" id="fer:FNB15_11245"/>
<dbReference type="GO" id="GO:0035513">
    <property type="term" value="P:oxidative RNA demethylation"/>
    <property type="evidence" value="ECO:0007669"/>
    <property type="project" value="TreeGrafter"/>
</dbReference>
<dbReference type="GO" id="GO:0008198">
    <property type="term" value="F:ferrous iron binding"/>
    <property type="evidence" value="ECO:0007669"/>
    <property type="project" value="TreeGrafter"/>
</dbReference>
<organism evidence="8 9">
    <name type="scientific">Ferrovibrio terrae</name>
    <dbReference type="NCBI Taxonomy" id="2594003"/>
    <lineage>
        <taxon>Bacteria</taxon>
        <taxon>Pseudomonadati</taxon>
        <taxon>Pseudomonadota</taxon>
        <taxon>Alphaproteobacteria</taxon>
        <taxon>Rhodospirillales</taxon>
        <taxon>Rhodospirillaceae</taxon>
        <taxon>Ferrovibrio</taxon>
    </lineage>
</organism>
<feature type="binding site" evidence="5">
    <location>
        <position position="131"/>
    </location>
    <ligand>
        <name>substrate</name>
    </ligand>
</feature>
<dbReference type="OrthoDB" id="9796932at2"/>
<dbReference type="PROSITE" id="PS51471">
    <property type="entry name" value="FE2OG_OXY"/>
    <property type="match status" value="1"/>
</dbReference>
<dbReference type="InterPro" id="IPR037151">
    <property type="entry name" value="AlkB-like_sf"/>
</dbReference>
<keyword evidence="1 6" id="KW-0479">Metal-binding</keyword>
<dbReference type="GO" id="GO:0035515">
    <property type="term" value="F:oxidative RNA demethylase activity"/>
    <property type="evidence" value="ECO:0007669"/>
    <property type="project" value="TreeGrafter"/>
</dbReference>
<evidence type="ECO:0000256" key="2">
    <source>
        <dbReference type="ARBA" id="ARBA00022964"/>
    </source>
</evidence>
<feature type="binding site" evidence="5">
    <location>
        <position position="157"/>
    </location>
    <ligand>
        <name>substrate</name>
    </ligand>
</feature>
<accession>A0A516H201</accession>
<feature type="domain" description="Fe2OG dioxygenase" evidence="7">
    <location>
        <begin position="109"/>
        <end position="210"/>
    </location>
</feature>
<evidence type="ECO:0000313" key="9">
    <source>
        <dbReference type="Proteomes" id="UP000317496"/>
    </source>
</evidence>
<feature type="binding site" evidence="6">
    <location>
        <position position="127"/>
    </location>
    <ligand>
        <name>Fe cation</name>
        <dbReference type="ChEBI" id="CHEBI:24875"/>
        <note>catalytic</note>
    </ligand>
</feature>
<dbReference type="GO" id="GO:0005737">
    <property type="term" value="C:cytoplasm"/>
    <property type="evidence" value="ECO:0007669"/>
    <property type="project" value="TreeGrafter"/>
</dbReference>
<keyword evidence="4 6" id="KW-0408">Iron</keyword>
<name>A0A516H201_9PROT</name>
<evidence type="ECO:0000313" key="8">
    <source>
        <dbReference type="EMBL" id="QDO97806.1"/>
    </source>
</evidence>
<evidence type="ECO:0000256" key="6">
    <source>
        <dbReference type="PIRSR" id="PIRSR604574-2"/>
    </source>
</evidence>
<dbReference type="SUPFAM" id="SSF51197">
    <property type="entry name" value="Clavaminate synthase-like"/>
    <property type="match status" value="1"/>
</dbReference>
<evidence type="ECO:0000256" key="4">
    <source>
        <dbReference type="ARBA" id="ARBA00023004"/>
    </source>
</evidence>